<dbReference type="AlphaFoldDB" id="A0A1B6PLG8"/>
<dbReference type="PANTHER" id="PTHR46932:SF4">
    <property type="entry name" value="ATFP4"/>
    <property type="match status" value="1"/>
</dbReference>
<name>A0A1B6PLG8_SORBI</name>
<dbReference type="OMA" id="PGACHIL"/>
<reference evidence="3" key="2">
    <citation type="journal article" date="2018" name="Plant J.">
        <title>The Sorghum bicolor reference genome: improved assembly, gene annotations, a transcriptome atlas, and signatures of genome organization.</title>
        <authorList>
            <person name="McCormick R.F."/>
            <person name="Truong S.K."/>
            <person name="Sreedasyam A."/>
            <person name="Jenkins J."/>
            <person name="Shu S."/>
            <person name="Sims D."/>
            <person name="Kennedy M."/>
            <person name="Amirebrahimi M."/>
            <person name="Weers B.D."/>
            <person name="McKinley B."/>
            <person name="Mattison A."/>
            <person name="Morishige D.T."/>
            <person name="Grimwood J."/>
            <person name="Schmutz J."/>
            <person name="Mullet J.E."/>
        </authorList>
    </citation>
    <scope>NUCLEOTIDE SEQUENCE [LARGE SCALE GENOMIC DNA]</scope>
    <source>
        <strain evidence="3">cv. BTx623</strain>
    </source>
</reference>
<evidence type="ECO:0000313" key="3">
    <source>
        <dbReference type="Proteomes" id="UP000000768"/>
    </source>
</evidence>
<dbReference type="Proteomes" id="UP000000768">
    <property type="component" value="Chromosome 6"/>
</dbReference>
<dbReference type="InterPro" id="IPR042885">
    <property type="entry name" value="HIPP47/16"/>
</dbReference>
<organism evidence="2 3">
    <name type="scientific">Sorghum bicolor</name>
    <name type="common">Sorghum</name>
    <name type="synonym">Sorghum vulgare</name>
    <dbReference type="NCBI Taxonomy" id="4558"/>
    <lineage>
        <taxon>Eukaryota</taxon>
        <taxon>Viridiplantae</taxon>
        <taxon>Streptophyta</taxon>
        <taxon>Embryophyta</taxon>
        <taxon>Tracheophyta</taxon>
        <taxon>Spermatophyta</taxon>
        <taxon>Magnoliopsida</taxon>
        <taxon>Liliopsida</taxon>
        <taxon>Poales</taxon>
        <taxon>Poaceae</taxon>
        <taxon>PACMAD clade</taxon>
        <taxon>Panicoideae</taxon>
        <taxon>Andropogonodae</taxon>
        <taxon>Andropogoneae</taxon>
        <taxon>Sorghinae</taxon>
        <taxon>Sorghum</taxon>
    </lineage>
</organism>
<protein>
    <recommendedName>
        <fullName evidence="4">HMA domain-containing protein</fullName>
    </recommendedName>
</protein>
<dbReference type="Gramene" id="KXG26515">
    <property type="protein sequence ID" value="KXG26515"/>
    <property type="gene ID" value="SORBI_3006G113700"/>
</dbReference>
<reference evidence="2 3" key="1">
    <citation type="journal article" date="2009" name="Nature">
        <title>The Sorghum bicolor genome and the diversification of grasses.</title>
        <authorList>
            <person name="Paterson A.H."/>
            <person name="Bowers J.E."/>
            <person name="Bruggmann R."/>
            <person name="Dubchak I."/>
            <person name="Grimwood J."/>
            <person name="Gundlach H."/>
            <person name="Haberer G."/>
            <person name="Hellsten U."/>
            <person name="Mitros T."/>
            <person name="Poliakov A."/>
            <person name="Schmutz J."/>
            <person name="Spannagl M."/>
            <person name="Tang H."/>
            <person name="Wang X."/>
            <person name="Wicker T."/>
            <person name="Bharti A.K."/>
            <person name="Chapman J."/>
            <person name="Feltus F.A."/>
            <person name="Gowik U."/>
            <person name="Grigoriev I.V."/>
            <person name="Lyons E."/>
            <person name="Maher C.A."/>
            <person name="Martis M."/>
            <person name="Narechania A."/>
            <person name="Otillar R.P."/>
            <person name="Penning B.W."/>
            <person name="Salamov A.A."/>
            <person name="Wang Y."/>
            <person name="Zhang L."/>
            <person name="Carpita N.C."/>
            <person name="Freeling M."/>
            <person name="Gingle A.R."/>
            <person name="Hash C.T."/>
            <person name="Keller B."/>
            <person name="Klein P."/>
            <person name="Kresovich S."/>
            <person name="McCann M.C."/>
            <person name="Ming R."/>
            <person name="Peterson D.G."/>
            <person name="Mehboob-ur-Rahman"/>
            <person name="Ware D."/>
            <person name="Westhoff P."/>
            <person name="Mayer K.F."/>
            <person name="Messing J."/>
            <person name="Rokhsar D.S."/>
        </authorList>
    </citation>
    <scope>NUCLEOTIDE SEQUENCE [LARGE SCALE GENOMIC DNA]</scope>
    <source>
        <strain evidence="3">cv. BTx623</strain>
    </source>
</reference>
<dbReference type="Gene3D" id="3.30.70.100">
    <property type="match status" value="1"/>
</dbReference>
<sequence length="148" mass="16372">MSKQKTVIRLGEPNAKNRSKAMQLASKSVDPGSCSVNSVAIAGDAKDRLEVVGESVDIPCLINGLRKKVCRANIVVVEEVKDKKKEEEEEKKKKKEEEAAKKKAEEDKKKAEEQLKQLCTCPPQCTGYYGRPLPTVFCEDQPGACHIL</sequence>
<dbReference type="EMBL" id="CM000765">
    <property type="protein sequence ID" value="KXG26515.1"/>
    <property type="molecule type" value="Genomic_DNA"/>
</dbReference>
<dbReference type="PANTHER" id="PTHR46932">
    <property type="entry name" value="HEAVY METAL-ASSOCIATED ISOPRENYLATED PLANT PROTEIN 47"/>
    <property type="match status" value="1"/>
</dbReference>
<keyword evidence="3" id="KW-1185">Reference proteome</keyword>
<evidence type="ECO:0000313" key="2">
    <source>
        <dbReference type="EMBL" id="KXG26515.1"/>
    </source>
</evidence>
<proteinExistence type="predicted"/>
<feature type="compositionally biased region" description="Basic and acidic residues" evidence="1">
    <location>
        <begin position="95"/>
        <end position="109"/>
    </location>
</feature>
<dbReference type="InParanoid" id="A0A1B6PLG8"/>
<evidence type="ECO:0000256" key="1">
    <source>
        <dbReference type="SAM" id="MobiDB-lite"/>
    </source>
</evidence>
<gene>
    <name evidence="2" type="ORF">SORBI_3006G113700</name>
</gene>
<dbReference type="STRING" id="4558.A0A1B6PLG8"/>
<feature type="region of interest" description="Disordered" evidence="1">
    <location>
        <begin position="81"/>
        <end position="109"/>
    </location>
</feature>
<evidence type="ECO:0008006" key="4">
    <source>
        <dbReference type="Google" id="ProtNLM"/>
    </source>
</evidence>
<accession>A0A1B6PLG8</accession>